<dbReference type="RefSeq" id="WP_114577860.1">
    <property type="nucleotide sequence ID" value="NZ_JAIVEF010000012.1"/>
</dbReference>
<keyword evidence="2" id="KW-1185">Reference proteome</keyword>
<dbReference type="InterPro" id="IPR054623">
    <property type="entry name" value="HAH_0734-like"/>
</dbReference>
<reference evidence="1 2" key="1">
    <citation type="journal article" date="2019" name="Int. J. Syst. Evol. Microbiol.">
        <title>The Global Catalogue of Microorganisms (GCM) 10K type strain sequencing project: providing services to taxonomists for standard genome sequencing and annotation.</title>
        <authorList>
            <consortium name="The Broad Institute Genomics Platform"/>
            <consortium name="The Broad Institute Genome Sequencing Center for Infectious Disease"/>
            <person name="Wu L."/>
            <person name="Ma J."/>
        </authorList>
    </citation>
    <scope>NUCLEOTIDE SEQUENCE [LARGE SCALE GENOMIC DNA]</scope>
    <source>
        <strain evidence="1 2">CGMCC 1.15824</strain>
    </source>
</reference>
<proteinExistence type="predicted"/>
<gene>
    <name evidence="1" type="ORF">ACFPFO_01305</name>
</gene>
<dbReference type="Pfam" id="PF23384">
    <property type="entry name" value="DUF7098"/>
    <property type="match status" value="1"/>
</dbReference>
<organism evidence="1 2">
    <name type="scientific">Saliphagus infecundisoli</name>
    <dbReference type="NCBI Taxonomy" id="1849069"/>
    <lineage>
        <taxon>Archaea</taxon>
        <taxon>Methanobacteriati</taxon>
        <taxon>Methanobacteriota</taxon>
        <taxon>Stenosarchaea group</taxon>
        <taxon>Halobacteria</taxon>
        <taxon>Halobacteriales</taxon>
        <taxon>Natrialbaceae</taxon>
        <taxon>Saliphagus</taxon>
    </lineage>
</organism>
<protein>
    <submittedName>
        <fullName evidence="1">HAH_0734 family protein</fullName>
    </submittedName>
</protein>
<accession>A0ABD5QA52</accession>
<comment type="caution">
    <text evidence="1">The sequence shown here is derived from an EMBL/GenBank/DDBJ whole genome shotgun (WGS) entry which is preliminary data.</text>
</comment>
<dbReference type="Proteomes" id="UP001595925">
    <property type="component" value="Unassembled WGS sequence"/>
</dbReference>
<sequence>MKRLIVHGDPGIRKDAVIEYDGEELTCFGINRNGEWHGPEQVQLWCTVGAAGEREDFEKRNFVPHFLEVVRADASEIEVVSEKSPLSV</sequence>
<name>A0ABD5QA52_9EURY</name>
<evidence type="ECO:0000313" key="1">
    <source>
        <dbReference type="EMBL" id="MFC4986432.1"/>
    </source>
</evidence>
<dbReference type="EMBL" id="JBHSJG010000004">
    <property type="protein sequence ID" value="MFC4986432.1"/>
    <property type="molecule type" value="Genomic_DNA"/>
</dbReference>
<evidence type="ECO:0000313" key="2">
    <source>
        <dbReference type="Proteomes" id="UP001595925"/>
    </source>
</evidence>
<dbReference type="AlphaFoldDB" id="A0ABD5QA52"/>
<dbReference type="NCBIfam" id="NF045545">
    <property type="entry name" value="HAH_0734_fam"/>
    <property type="match status" value="1"/>
</dbReference>